<dbReference type="Gene3D" id="1.25.40.20">
    <property type="entry name" value="Ankyrin repeat-containing domain"/>
    <property type="match status" value="3"/>
</dbReference>
<reference evidence="4" key="1">
    <citation type="journal article" date="2023" name="Mol. Phylogenet. Evol.">
        <title>Genome-scale phylogeny and comparative genomics of the fungal order Sordariales.</title>
        <authorList>
            <person name="Hensen N."/>
            <person name="Bonometti L."/>
            <person name="Westerberg I."/>
            <person name="Brannstrom I.O."/>
            <person name="Guillou S."/>
            <person name="Cros-Aarteil S."/>
            <person name="Calhoun S."/>
            <person name="Haridas S."/>
            <person name="Kuo A."/>
            <person name="Mondo S."/>
            <person name="Pangilinan J."/>
            <person name="Riley R."/>
            <person name="LaButti K."/>
            <person name="Andreopoulos B."/>
            <person name="Lipzen A."/>
            <person name="Chen C."/>
            <person name="Yan M."/>
            <person name="Daum C."/>
            <person name="Ng V."/>
            <person name="Clum A."/>
            <person name="Steindorff A."/>
            <person name="Ohm R.A."/>
            <person name="Martin F."/>
            <person name="Silar P."/>
            <person name="Natvig D.O."/>
            <person name="Lalanne C."/>
            <person name="Gautier V."/>
            <person name="Ament-Velasquez S.L."/>
            <person name="Kruys A."/>
            <person name="Hutchinson M.I."/>
            <person name="Powell A.J."/>
            <person name="Barry K."/>
            <person name="Miller A.N."/>
            <person name="Grigoriev I.V."/>
            <person name="Debuchy R."/>
            <person name="Gladieux P."/>
            <person name="Hiltunen Thoren M."/>
            <person name="Johannesson H."/>
        </authorList>
    </citation>
    <scope>NUCLEOTIDE SEQUENCE</scope>
    <source>
        <strain evidence="4">CBS 232.78</strain>
    </source>
</reference>
<dbReference type="Pfam" id="PF00023">
    <property type="entry name" value="Ank"/>
    <property type="match status" value="1"/>
</dbReference>
<reference evidence="4" key="2">
    <citation type="submission" date="2023-06" db="EMBL/GenBank/DDBJ databases">
        <authorList>
            <consortium name="Lawrence Berkeley National Laboratory"/>
            <person name="Haridas S."/>
            <person name="Hensen N."/>
            <person name="Bonometti L."/>
            <person name="Westerberg I."/>
            <person name="Brannstrom I.O."/>
            <person name="Guillou S."/>
            <person name="Cros-Aarteil S."/>
            <person name="Calhoun S."/>
            <person name="Kuo A."/>
            <person name="Mondo S."/>
            <person name="Pangilinan J."/>
            <person name="Riley R."/>
            <person name="LaButti K."/>
            <person name="Andreopoulos B."/>
            <person name="Lipzen A."/>
            <person name="Chen C."/>
            <person name="Yanf M."/>
            <person name="Daum C."/>
            <person name="Ng V."/>
            <person name="Clum A."/>
            <person name="Steindorff A."/>
            <person name="Ohm R."/>
            <person name="Martin F."/>
            <person name="Silar P."/>
            <person name="Natvig D."/>
            <person name="Lalanne C."/>
            <person name="Gautier V."/>
            <person name="Ament-velasquez S.L."/>
            <person name="Kruys A."/>
            <person name="Hutchinson M.I."/>
            <person name="Powell A.J."/>
            <person name="Barry K."/>
            <person name="Miller A.N."/>
            <person name="Grigoriev I.V."/>
            <person name="Debuchy R."/>
            <person name="Gladieux P."/>
            <person name="Thoren M.H."/>
            <person name="Johannesson H."/>
        </authorList>
    </citation>
    <scope>NUCLEOTIDE SEQUENCE</scope>
    <source>
        <strain evidence="4">CBS 232.78</strain>
    </source>
</reference>
<sequence>MADIIALVGGTIKILDVLTRGSMGLWEIIQTWKSAPDALLALRNETEALRIVLDTVREAQQLIESAAASDAAFATTLAQEMATAEVSALELTTAVDKLSFGRDFRRKARWLRHQGKIDLLKTRFRDVRERIQALLVVHNVTKTSIIGLDILSFRAMADRHHEELASMLKVLASQSKVVGENILDVHDQLQNFNPHSGVKSTTRNTPSAIINMEVSPIDKTQDGRQMFQALSTHVDVKLGEPSGHQTPSYQVSEAGIVGTLLIRYSGWPVAQPSCDSKTCFRWEATRLKATFMFPSWFLRISLQVYFEKSHHRGPELVLVVKNRVRWPDNPLFHACFSGDTETVLRMCRETPWLVRDANIVDGLSPLDWAVYRDNFDMVKALLMAGASPDDQDIFGNTARARQARKALRDCPNEMYCGISGLLNIAGYLENIWFHPLVGAMLKRPGYPALDCCSQQNLSHLGRQEINDVDEFDMTPLQWACRLGDARTARRLLELGADPNQTDSRGTAAIHEAVEANKGTSCLDVLLEFGANAIASRNADRDPLQKACEVGNQAAIQLLVSRGICDINARRKLDGNTPLFAAAAYGNAEVVTYMLDRGADPDILSTHRSTALQFGVAFHAHDAVDVLLSRGADYLPVDSDHENILHVAAQFGDEEMLQLLARHSLAGLDVDTRNRFGQTPQELFNNRAQTTEGLEQAFHTLLASIEKANHDSLASGDMETDCLESGDEVFYDADEPILLEES</sequence>
<dbReference type="AlphaFoldDB" id="A0AAE0K0H3"/>
<feature type="repeat" description="ANK" evidence="3">
    <location>
        <begin position="573"/>
        <end position="605"/>
    </location>
</feature>
<name>A0AAE0K0H3_9PEZI</name>
<dbReference type="PROSITE" id="PS50088">
    <property type="entry name" value="ANK_REPEAT"/>
    <property type="match status" value="3"/>
</dbReference>
<dbReference type="Pfam" id="PF12796">
    <property type="entry name" value="Ank_2"/>
    <property type="match status" value="2"/>
</dbReference>
<protein>
    <submittedName>
        <fullName evidence="4">Ankyrin repeat-containing domain protein</fullName>
    </submittedName>
</protein>
<comment type="caution">
    <text evidence="4">The sequence shown here is derived from an EMBL/GenBank/DDBJ whole genome shotgun (WGS) entry which is preliminary data.</text>
</comment>
<dbReference type="InterPro" id="IPR036770">
    <property type="entry name" value="Ankyrin_rpt-contain_sf"/>
</dbReference>
<feature type="repeat" description="ANK" evidence="3">
    <location>
        <begin position="361"/>
        <end position="393"/>
    </location>
</feature>
<dbReference type="SUPFAM" id="SSF48403">
    <property type="entry name" value="Ankyrin repeat"/>
    <property type="match status" value="1"/>
</dbReference>
<dbReference type="EMBL" id="JAULSW010000011">
    <property type="protein sequence ID" value="KAK3367699.1"/>
    <property type="molecule type" value="Genomic_DNA"/>
</dbReference>
<dbReference type="Proteomes" id="UP001285441">
    <property type="component" value="Unassembled WGS sequence"/>
</dbReference>
<keyword evidence="2 3" id="KW-0040">ANK repeat</keyword>
<dbReference type="PANTHER" id="PTHR24198:SF165">
    <property type="entry name" value="ANKYRIN REPEAT-CONTAINING PROTEIN-RELATED"/>
    <property type="match status" value="1"/>
</dbReference>
<dbReference type="InterPro" id="IPR002110">
    <property type="entry name" value="Ankyrin_rpt"/>
</dbReference>
<evidence type="ECO:0000256" key="1">
    <source>
        <dbReference type="ARBA" id="ARBA00022737"/>
    </source>
</evidence>
<proteinExistence type="predicted"/>
<feature type="repeat" description="ANK" evidence="3">
    <location>
        <begin position="471"/>
        <end position="503"/>
    </location>
</feature>
<organism evidence="4 5">
    <name type="scientific">Podospora didyma</name>
    <dbReference type="NCBI Taxonomy" id="330526"/>
    <lineage>
        <taxon>Eukaryota</taxon>
        <taxon>Fungi</taxon>
        <taxon>Dikarya</taxon>
        <taxon>Ascomycota</taxon>
        <taxon>Pezizomycotina</taxon>
        <taxon>Sordariomycetes</taxon>
        <taxon>Sordariomycetidae</taxon>
        <taxon>Sordariales</taxon>
        <taxon>Podosporaceae</taxon>
        <taxon>Podospora</taxon>
    </lineage>
</organism>
<keyword evidence="5" id="KW-1185">Reference proteome</keyword>
<keyword evidence="1" id="KW-0677">Repeat</keyword>
<dbReference type="PROSITE" id="PS50297">
    <property type="entry name" value="ANK_REP_REGION"/>
    <property type="match status" value="3"/>
</dbReference>
<evidence type="ECO:0000256" key="3">
    <source>
        <dbReference type="PROSITE-ProRule" id="PRU00023"/>
    </source>
</evidence>
<dbReference type="SMART" id="SM00248">
    <property type="entry name" value="ANK"/>
    <property type="match status" value="7"/>
</dbReference>
<accession>A0AAE0K0H3</accession>
<dbReference type="PANTHER" id="PTHR24198">
    <property type="entry name" value="ANKYRIN REPEAT AND PROTEIN KINASE DOMAIN-CONTAINING PROTEIN"/>
    <property type="match status" value="1"/>
</dbReference>
<evidence type="ECO:0000313" key="5">
    <source>
        <dbReference type="Proteomes" id="UP001285441"/>
    </source>
</evidence>
<evidence type="ECO:0000313" key="4">
    <source>
        <dbReference type="EMBL" id="KAK3367699.1"/>
    </source>
</evidence>
<dbReference type="Pfam" id="PF13637">
    <property type="entry name" value="Ank_4"/>
    <property type="match status" value="1"/>
</dbReference>
<gene>
    <name evidence="4" type="ORF">B0H63DRAFT_535749</name>
</gene>
<evidence type="ECO:0000256" key="2">
    <source>
        <dbReference type="ARBA" id="ARBA00023043"/>
    </source>
</evidence>